<evidence type="ECO:0000256" key="3">
    <source>
        <dbReference type="SAM" id="SignalP"/>
    </source>
</evidence>
<dbReference type="EMBL" id="BDQF01000003">
    <property type="protein sequence ID" value="GAW79394.1"/>
    <property type="molecule type" value="Genomic_DNA"/>
</dbReference>
<evidence type="ECO:0000256" key="2">
    <source>
        <dbReference type="SAM" id="Phobius"/>
    </source>
</evidence>
<feature type="region of interest" description="Disordered" evidence="1">
    <location>
        <begin position="157"/>
        <end position="177"/>
    </location>
</feature>
<feature type="compositionally biased region" description="Polar residues" evidence="1">
    <location>
        <begin position="159"/>
        <end position="177"/>
    </location>
</feature>
<dbReference type="AlphaFoldDB" id="A0A1Y1JH43"/>
<keyword evidence="5" id="KW-1185">Reference proteome</keyword>
<proteinExistence type="predicted"/>
<feature type="compositionally biased region" description="Polar residues" evidence="1">
    <location>
        <begin position="74"/>
        <end position="94"/>
    </location>
</feature>
<dbReference type="InterPro" id="IPR006389">
    <property type="entry name" value="Early_transc_mb_plasmodium"/>
</dbReference>
<dbReference type="RefSeq" id="XP_028541983.1">
    <property type="nucleotide sequence ID" value="XM_028686182.1"/>
</dbReference>
<evidence type="ECO:0000256" key="1">
    <source>
        <dbReference type="SAM" id="MobiDB-lite"/>
    </source>
</evidence>
<organism evidence="4 5">
    <name type="scientific">Plasmodium gonderi</name>
    <dbReference type="NCBI Taxonomy" id="77519"/>
    <lineage>
        <taxon>Eukaryota</taxon>
        <taxon>Sar</taxon>
        <taxon>Alveolata</taxon>
        <taxon>Apicomplexa</taxon>
        <taxon>Aconoidasida</taxon>
        <taxon>Haemosporida</taxon>
        <taxon>Plasmodiidae</taxon>
        <taxon>Plasmodium</taxon>
        <taxon>Plasmodium (Plasmodium)</taxon>
    </lineage>
</organism>
<dbReference type="NCBIfam" id="TIGR01495">
    <property type="entry name" value="ETRAMP"/>
    <property type="match status" value="1"/>
</dbReference>
<feature type="transmembrane region" description="Helical" evidence="2">
    <location>
        <begin position="133"/>
        <end position="154"/>
    </location>
</feature>
<accession>A0A1Y1JH43</accession>
<keyword evidence="2" id="KW-0812">Transmembrane</keyword>
<keyword evidence="2" id="KW-0472">Membrane</keyword>
<feature type="signal peptide" evidence="3">
    <location>
        <begin position="1"/>
        <end position="25"/>
    </location>
</feature>
<keyword evidence="2" id="KW-1133">Transmembrane helix</keyword>
<dbReference type="Pfam" id="PF09716">
    <property type="entry name" value="ETRAMP"/>
    <property type="match status" value="1"/>
</dbReference>
<reference evidence="5" key="1">
    <citation type="submission" date="2017-04" db="EMBL/GenBank/DDBJ databases">
        <title>Plasmodium gonderi genome.</title>
        <authorList>
            <person name="Arisue N."/>
            <person name="Honma H."/>
            <person name="Kawai S."/>
            <person name="Tougan T."/>
            <person name="Tanabe K."/>
            <person name="Horii T."/>
        </authorList>
    </citation>
    <scope>NUCLEOTIDE SEQUENCE [LARGE SCALE GENOMIC DNA]</scope>
    <source>
        <strain evidence="5">ATCC 30045</strain>
    </source>
</reference>
<evidence type="ECO:0000313" key="5">
    <source>
        <dbReference type="Proteomes" id="UP000195521"/>
    </source>
</evidence>
<keyword evidence="3" id="KW-0732">Signal</keyword>
<feature type="chain" id="PRO_5013367641" evidence="3">
    <location>
        <begin position="26"/>
        <end position="177"/>
    </location>
</feature>
<evidence type="ECO:0000313" key="4">
    <source>
        <dbReference type="EMBL" id="GAW79394.1"/>
    </source>
</evidence>
<comment type="caution">
    <text evidence="4">The sequence shown here is derived from an EMBL/GenBank/DDBJ whole genome shotgun (WGS) entry which is preliminary data.</text>
</comment>
<sequence>MKFTKVCSVFTLFLAVKLLTPECYCEQLSNKAHPHNNHSHNSASGNKNNASSNNNSAPTNSSSSNPASGKSANQGTPSTQETSATSAKLESQGKTVPAPTPEPVTPPKDNGDKAIDQIDEQIEKKKKSKKLCLISAAATTLALLVGGALGFGIYKSKKGANTNAEPTINDNTQPTAE</sequence>
<dbReference type="Proteomes" id="UP000195521">
    <property type="component" value="Unassembled WGS sequence"/>
</dbReference>
<name>A0A1Y1JH43_PLAGO</name>
<feature type="compositionally biased region" description="Low complexity" evidence="1">
    <location>
        <begin position="39"/>
        <end position="73"/>
    </location>
</feature>
<protein>
    <submittedName>
        <fullName evidence="4">Early transcribed membrane protein</fullName>
    </submittedName>
</protein>
<dbReference type="OMA" id="KLLTPEC"/>
<gene>
    <name evidence="4" type="ORF">PGO_032010</name>
</gene>
<dbReference type="GeneID" id="39746105"/>
<feature type="region of interest" description="Disordered" evidence="1">
    <location>
        <begin position="32"/>
        <end position="113"/>
    </location>
</feature>